<name>A0AC35EWZ0_9BILA</name>
<evidence type="ECO:0000313" key="2">
    <source>
        <dbReference type="WBParaSite" id="PS1159_v2.g11559.t1"/>
    </source>
</evidence>
<proteinExistence type="predicted"/>
<dbReference type="Proteomes" id="UP000887580">
    <property type="component" value="Unplaced"/>
</dbReference>
<reference evidence="2" key="1">
    <citation type="submission" date="2022-11" db="UniProtKB">
        <authorList>
            <consortium name="WormBaseParasite"/>
        </authorList>
    </citation>
    <scope>IDENTIFICATION</scope>
</reference>
<protein>
    <submittedName>
        <fullName evidence="2">Uncharacterized protein</fullName>
    </submittedName>
</protein>
<dbReference type="WBParaSite" id="PS1159_v2.g11559.t1">
    <property type="protein sequence ID" value="PS1159_v2.g11559.t1"/>
    <property type="gene ID" value="PS1159_v2.g11559"/>
</dbReference>
<evidence type="ECO:0000313" key="1">
    <source>
        <dbReference type="Proteomes" id="UP000887580"/>
    </source>
</evidence>
<organism evidence="1 2">
    <name type="scientific">Panagrolaimus sp. PS1159</name>
    <dbReference type="NCBI Taxonomy" id="55785"/>
    <lineage>
        <taxon>Eukaryota</taxon>
        <taxon>Metazoa</taxon>
        <taxon>Ecdysozoa</taxon>
        <taxon>Nematoda</taxon>
        <taxon>Chromadorea</taxon>
        <taxon>Rhabditida</taxon>
        <taxon>Tylenchina</taxon>
        <taxon>Panagrolaimomorpha</taxon>
        <taxon>Panagrolaimoidea</taxon>
        <taxon>Panagrolaimidae</taxon>
        <taxon>Panagrolaimus</taxon>
    </lineage>
</organism>
<accession>A0AC35EWZ0</accession>
<sequence length="208" mass="23822">MSVSKASDITSLRPRDRNNPKIITAKVIRKSPPHENYIFLTCEVNDDNDSGKQKHFTLKIRKNSGRLNEFADVKIGDFISFSHTKRSPEPFNNYNYTPGKFDLNVELIFEKHSKLHEKRGNLDISAYSEFDKLTAGMSVTIVGQSLYDSQNREKYQVLSVTDINDSIIEVKYLFDLKVKCEQKVIMTGIIEEDDGVLVLNAEKGQIWN</sequence>